<evidence type="ECO:0000313" key="2">
    <source>
        <dbReference type="EMBL" id="KNE65464.1"/>
    </source>
</evidence>
<reference evidence="2 3" key="1">
    <citation type="submission" date="2009-11" db="EMBL/GenBank/DDBJ databases">
        <title>Annotation of Allomyces macrogynus ATCC 38327.</title>
        <authorList>
            <consortium name="The Broad Institute Genome Sequencing Platform"/>
            <person name="Russ C."/>
            <person name="Cuomo C."/>
            <person name="Burger G."/>
            <person name="Gray M.W."/>
            <person name="Holland P.W.H."/>
            <person name="King N."/>
            <person name="Lang F.B.F."/>
            <person name="Roger A.J."/>
            <person name="Ruiz-Trillo I."/>
            <person name="Young S.K."/>
            <person name="Zeng Q."/>
            <person name="Gargeya S."/>
            <person name="Fitzgerald M."/>
            <person name="Haas B."/>
            <person name="Abouelleil A."/>
            <person name="Alvarado L."/>
            <person name="Arachchi H.M."/>
            <person name="Berlin A."/>
            <person name="Chapman S.B."/>
            <person name="Gearin G."/>
            <person name="Goldberg J."/>
            <person name="Griggs A."/>
            <person name="Gujja S."/>
            <person name="Hansen M."/>
            <person name="Heiman D."/>
            <person name="Howarth C."/>
            <person name="Larimer J."/>
            <person name="Lui A."/>
            <person name="MacDonald P.J.P."/>
            <person name="McCowen C."/>
            <person name="Montmayeur A."/>
            <person name="Murphy C."/>
            <person name="Neiman D."/>
            <person name="Pearson M."/>
            <person name="Priest M."/>
            <person name="Roberts A."/>
            <person name="Saif S."/>
            <person name="Shea T."/>
            <person name="Sisk P."/>
            <person name="Stolte C."/>
            <person name="Sykes S."/>
            <person name="Wortman J."/>
            <person name="Nusbaum C."/>
            <person name="Birren B."/>
        </authorList>
    </citation>
    <scope>NUCLEOTIDE SEQUENCE [LARGE SCALE GENOMIC DNA]</scope>
    <source>
        <strain evidence="2 3">ATCC 38327</strain>
    </source>
</reference>
<dbReference type="InterPro" id="IPR016024">
    <property type="entry name" value="ARM-type_fold"/>
</dbReference>
<keyword evidence="3" id="KW-1185">Reference proteome</keyword>
<proteinExistence type="predicted"/>
<dbReference type="EMBL" id="GG745347">
    <property type="protein sequence ID" value="KNE65464.1"/>
    <property type="molecule type" value="Genomic_DNA"/>
</dbReference>
<dbReference type="SUPFAM" id="SSF48371">
    <property type="entry name" value="ARM repeat"/>
    <property type="match status" value="1"/>
</dbReference>
<feature type="region of interest" description="Disordered" evidence="1">
    <location>
        <begin position="395"/>
        <end position="414"/>
    </location>
</feature>
<evidence type="ECO:0000256" key="1">
    <source>
        <dbReference type="SAM" id="MobiDB-lite"/>
    </source>
</evidence>
<evidence type="ECO:0000313" key="3">
    <source>
        <dbReference type="Proteomes" id="UP000054350"/>
    </source>
</evidence>
<protein>
    <submittedName>
        <fullName evidence="2">Uncharacterized protein</fullName>
    </submittedName>
</protein>
<dbReference type="Proteomes" id="UP000054350">
    <property type="component" value="Unassembled WGS sequence"/>
</dbReference>
<dbReference type="AlphaFoldDB" id="A0A0L0ST16"/>
<reference evidence="3" key="2">
    <citation type="submission" date="2009-11" db="EMBL/GenBank/DDBJ databases">
        <title>The Genome Sequence of Allomyces macrogynus strain ATCC 38327.</title>
        <authorList>
            <consortium name="The Broad Institute Genome Sequencing Platform"/>
            <person name="Russ C."/>
            <person name="Cuomo C."/>
            <person name="Shea T."/>
            <person name="Young S.K."/>
            <person name="Zeng Q."/>
            <person name="Koehrsen M."/>
            <person name="Haas B."/>
            <person name="Borodovsky M."/>
            <person name="Guigo R."/>
            <person name="Alvarado L."/>
            <person name="Berlin A."/>
            <person name="Borenstein D."/>
            <person name="Chen Z."/>
            <person name="Engels R."/>
            <person name="Freedman E."/>
            <person name="Gellesch M."/>
            <person name="Goldberg J."/>
            <person name="Griggs A."/>
            <person name="Gujja S."/>
            <person name="Heiman D."/>
            <person name="Hepburn T."/>
            <person name="Howarth C."/>
            <person name="Jen D."/>
            <person name="Larson L."/>
            <person name="Lewis B."/>
            <person name="Mehta T."/>
            <person name="Park D."/>
            <person name="Pearson M."/>
            <person name="Roberts A."/>
            <person name="Saif S."/>
            <person name="Shenoy N."/>
            <person name="Sisk P."/>
            <person name="Stolte C."/>
            <person name="Sykes S."/>
            <person name="Walk T."/>
            <person name="White J."/>
            <person name="Yandava C."/>
            <person name="Burger G."/>
            <person name="Gray M.W."/>
            <person name="Holland P.W.H."/>
            <person name="King N."/>
            <person name="Lang F.B.F."/>
            <person name="Roger A.J."/>
            <person name="Ruiz-Trillo I."/>
            <person name="Lander E."/>
            <person name="Nusbaum C."/>
        </authorList>
    </citation>
    <scope>NUCLEOTIDE SEQUENCE [LARGE SCALE GENOMIC DNA]</scope>
    <source>
        <strain evidence="3">ATCC 38327</strain>
    </source>
</reference>
<name>A0A0L0ST16_ALLM3</name>
<organism evidence="2 3">
    <name type="scientific">Allomyces macrogynus (strain ATCC 38327)</name>
    <name type="common">Allomyces javanicus var. macrogynus</name>
    <dbReference type="NCBI Taxonomy" id="578462"/>
    <lineage>
        <taxon>Eukaryota</taxon>
        <taxon>Fungi</taxon>
        <taxon>Fungi incertae sedis</taxon>
        <taxon>Blastocladiomycota</taxon>
        <taxon>Blastocladiomycetes</taxon>
        <taxon>Blastocladiales</taxon>
        <taxon>Blastocladiaceae</taxon>
        <taxon>Allomyces</taxon>
    </lineage>
</organism>
<dbReference type="VEuPathDB" id="FungiDB:AMAG_11087"/>
<sequence length="414" mass="43157">MTAATSAQEAIRALARTLSNSPSAAHAVLANEVDIMGPLATLREALADPTTGAEVAEAVLCRDQAYVDVVLKILAESVPSDQMAGNDSAVETLAHVRDRCLAILANAARSPTAAKALVDHAPFVEVVLPTFLSDPDARLLTTCFRLFLTLHSALPKDPSASLPLLIAVLDARALDHVLAIITATRSPTLLASAVPVATAWTWTLHSRLALDPEPGMDAAFPVVPRETVQGAVNRLATALVGPDAGLTWAVAELVVKALGTFAMIGPEWQALLDLHGTALVRVFMCQWPSIARDAHLSRPGGLAGCWVQLVAQLTSHLDAHQVVARLHRADSKVAVRALATTALEHTLPDIAARAVPFLAPSDAAALVRDEADAVAALNVVAPDVARALAARAMDSAPQANGARSSGGVQVSVRS</sequence>
<dbReference type="OrthoDB" id="5564585at2759"/>
<accession>A0A0L0ST16</accession>
<gene>
    <name evidence="2" type="ORF">AMAG_11087</name>
</gene>